<dbReference type="PANTHER" id="PTHR43194">
    <property type="entry name" value="HYDROLASE ALPHA/BETA FOLD FAMILY"/>
    <property type="match status" value="1"/>
</dbReference>
<organism evidence="2 3">
    <name type="scientific">Haematobacter massiliensis</name>
    <dbReference type="NCBI Taxonomy" id="195105"/>
    <lineage>
        <taxon>Bacteria</taxon>
        <taxon>Pseudomonadati</taxon>
        <taxon>Pseudomonadota</taxon>
        <taxon>Alphaproteobacteria</taxon>
        <taxon>Rhodobacterales</taxon>
        <taxon>Paracoccaceae</taxon>
        <taxon>Haematobacter</taxon>
    </lineage>
</organism>
<evidence type="ECO:0000259" key="1">
    <source>
        <dbReference type="Pfam" id="PF12697"/>
    </source>
</evidence>
<dbReference type="Pfam" id="PF12697">
    <property type="entry name" value="Abhydrolase_6"/>
    <property type="match status" value="1"/>
</dbReference>
<sequence length="258" mass="27999">MRQEFFTAVDGIHHGWRAPQGDAPTVVFANSLGTDLRVWDRVVALLPESWGLLRQDKRGHGLSVARPVLTIETMADDTETLLDHHGIRRFAGVGLSVGGLIMQRLAVRRPEGMSHLVLSDTAAKIGSPDIWNPRIEAIRANGIPSVSAAILQRWFAPGYEATEDFAMWRAMLERTPADGYCQVSEAIRDADYTADLARITQPTLVIAGADDASTPPALVKGMAEAIPNATYVEIARAGHLPCVEQPAEVAALLQKHLA</sequence>
<dbReference type="STRING" id="195105.CN97_14635"/>
<dbReference type="InterPro" id="IPR000073">
    <property type="entry name" value="AB_hydrolase_1"/>
</dbReference>
<dbReference type="RefSeq" id="WP_242685254.1">
    <property type="nucleotide sequence ID" value="NZ_CAMIFG010000040.1"/>
</dbReference>
<evidence type="ECO:0000313" key="3">
    <source>
        <dbReference type="Proteomes" id="UP000028826"/>
    </source>
</evidence>
<dbReference type="InterPro" id="IPR029058">
    <property type="entry name" value="AB_hydrolase_fold"/>
</dbReference>
<dbReference type="AlphaFoldDB" id="A0A086Y6S3"/>
<gene>
    <name evidence="2" type="ORF">CN97_14635</name>
</gene>
<dbReference type="GO" id="GO:0047570">
    <property type="term" value="F:3-oxoadipate enol-lactonase activity"/>
    <property type="evidence" value="ECO:0007669"/>
    <property type="project" value="InterPro"/>
</dbReference>
<name>A0A086Y6S3_9RHOB</name>
<dbReference type="InterPro" id="IPR026968">
    <property type="entry name" value="PcaD/CatD"/>
</dbReference>
<feature type="domain" description="AB hydrolase-1" evidence="1">
    <location>
        <begin position="26"/>
        <end position="251"/>
    </location>
</feature>
<dbReference type="PRINTS" id="PR00111">
    <property type="entry name" value="ABHYDROLASE"/>
</dbReference>
<dbReference type="SUPFAM" id="SSF53474">
    <property type="entry name" value="alpha/beta-Hydrolases"/>
    <property type="match status" value="1"/>
</dbReference>
<evidence type="ECO:0000313" key="2">
    <source>
        <dbReference type="EMBL" id="KFI29973.1"/>
    </source>
</evidence>
<dbReference type="EMBL" id="JGYG01000004">
    <property type="protein sequence ID" value="KFI29973.1"/>
    <property type="molecule type" value="Genomic_DNA"/>
</dbReference>
<proteinExistence type="predicted"/>
<dbReference type="Gene3D" id="3.40.50.1820">
    <property type="entry name" value="alpha/beta hydrolase"/>
    <property type="match status" value="1"/>
</dbReference>
<protein>
    <submittedName>
        <fullName evidence="2">3-oxoadipate enol-lactonase</fullName>
    </submittedName>
</protein>
<dbReference type="NCBIfam" id="TIGR02427">
    <property type="entry name" value="protocat_pcaD"/>
    <property type="match status" value="1"/>
</dbReference>
<accession>A0A086Y6S3</accession>
<dbReference type="eggNOG" id="COG0596">
    <property type="taxonomic scope" value="Bacteria"/>
</dbReference>
<dbReference type="InterPro" id="IPR050228">
    <property type="entry name" value="Carboxylesterase_BioH"/>
</dbReference>
<keyword evidence="3" id="KW-1185">Reference proteome</keyword>
<dbReference type="PANTHER" id="PTHR43194:SF2">
    <property type="entry name" value="PEROXISOMAL MEMBRANE PROTEIN LPX1"/>
    <property type="match status" value="1"/>
</dbReference>
<comment type="caution">
    <text evidence="2">The sequence shown here is derived from an EMBL/GenBank/DDBJ whole genome shotgun (WGS) entry which is preliminary data.</text>
</comment>
<dbReference type="Proteomes" id="UP000028826">
    <property type="component" value="Unassembled WGS sequence"/>
</dbReference>
<dbReference type="ESTHER" id="9rhob-a0a086y6s3">
    <property type="family name" value="Carboxymethylbutenolide_lactonase"/>
</dbReference>
<reference evidence="2 3" key="1">
    <citation type="submission" date="2014-03" db="EMBL/GenBank/DDBJ databases">
        <title>Genome of Haematobacter massiliensis CCUG 47968.</title>
        <authorList>
            <person name="Wang D."/>
            <person name="Wang G."/>
        </authorList>
    </citation>
    <scope>NUCLEOTIDE SEQUENCE [LARGE SCALE GENOMIC DNA]</scope>
    <source>
        <strain evidence="2 3">CCUG 47968</strain>
    </source>
</reference>
<dbReference type="GO" id="GO:0042952">
    <property type="term" value="P:beta-ketoadipate pathway"/>
    <property type="evidence" value="ECO:0007669"/>
    <property type="project" value="InterPro"/>
</dbReference>